<name>A0A3P7KA87_STRVU</name>
<proteinExistence type="predicted"/>
<feature type="region of interest" description="Disordered" evidence="1">
    <location>
        <begin position="1"/>
        <end position="101"/>
    </location>
</feature>
<dbReference type="AlphaFoldDB" id="A0A3P7KA87"/>
<feature type="compositionally biased region" description="Basic and acidic residues" evidence="1">
    <location>
        <begin position="1"/>
        <end position="44"/>
    </location>
</feature>
<dbReference type="EMBL" id="UYYB01008063">
    <property type="protein sequence ID" value="VDM68205.1"/>
    <property type="molecule type" value="Genomic_DNA"/>
</dbReference>
<dbReference type="Proteomes" id="UP000270094">
    <property type="component" value="Unassembled WGS sequence"/>
</dbReference>
<feature type="compositionally biased region" description="Basic and acidic residues" evidence="1">
    <location>
        <begin position="54"/>
        <end position="70"/>
    </location>
</feature>
<protein>
    <submittedName>
        <fullName evidence="2">Uncharacterized protein</fullName>
    </submittedName>
</protein>
<gene>
    <name evidence="2" type="ORF">SVUK_LOCUS3203</name>
</gene>
<reference evidence="2 3" key="1">
    <citation type="submission" date="2018-11" db="EMBL/GenBank/DDBJ databases">
        <authorList>
            <consortium name="Pathogen Informatics"/>
        </authorList>
    </citation>
    <scope>NUCLEOTIDE SEQUENCE [LARGE SCALE GENOMIC DNA]</scope>
</reference>
<sequence length="101" mass="11894">MNRKKEKESEENKEKKNKNDETGKKQQKEQNRKDKAEKKLDDTKKKRAVISSEASKRVSQDRFKQKRYEAPDCESSARKARRGSKQLPNSSRNSIVRKITK</sequence>
<evidence type="ECO:0000256" key="1">
    <source>
        <dbReference type="SAM" id="MobiDB-lite"/>
    </source>
</evidence>
<evidence type="ECO:0000313" key="3">
    <source>
        <dbReference type="Proteomes" id="UP000270094"/>
    </source>
</evidence>
<evidence type="ECO:0000313" key="2">
    <source>
        <dbReference type="EMBL" id="VDM68205.1"/>
    </source>
</evidence>
<organism evidence="2 3">
    <name type="scientific">Strongylus vulgaris</name>
    <name type="common">Blood worm</name>
    <dbReference type="NCBI Taxonomy" id="40348"/>
    <lineage>
        <taxon>Eukaryota</taxon>
        <taxon>Metazoa</taxon>
        <taxon>Ecdysozoa</taxon>
        <taxon>Nematoda</taxon>
        <taxon>Chromadorea</taxon>
        <taxon>Rhabditida</taxon>
        <taxon>Rhabditina</taxon>
        <taxon>Rhabditomorpha</taxon>
        <taxon>Strongyloidea</taxon>
        <taxon>Strongylidae</taxon>
        <taxon>Strongylus</taxon>
    </lineage>
</organism>
<accession>A0A3P7KA87</accession>
<keyword evidence="3" id="KW-1185">Reference proteome</keyword>